<dbReference type="AlphaFoldDB" id="A0A5B7G972"/>
<dbReference type="GO" id="GO:0005737">
    <property type="term" value="C:cytoplasm"/>
    <property type="evidence" value="ECO:0007669"/>
    <property type="project" value="TreeGrafter"/>
</dbReference>
<dbReference type="PANTHER" id="PTHR45653">
    <property type="entry name" value="DEDICATOR OF CYTOKINESIS"/>
    <property type="match status" value="1"/>
</dbReference>
<evidence type="ECO:0000256" key="2">
    <source>
        <dbReference type="SAM" id="Phobius"/>
    </source>
</evidence>
<evidence type="ECO:0000259" key="3">
    <source>
        <dbReference type="PROSITE" id="PS51650"/>
    </source>
</evidence>
<dbReference type="OrthoDB" id="18896at2759"/>
<proteinExistence type="inferred from homology"/>
<feature type="transmembrane region" description="Helical" evidence="2">
    <location>
        <begin position="317"/>
        <end position="343"/>
    </location>
</feature>
<dbReference type="InterPro" id="IPR056372">
    <property type="entry name" value="TPR_DOCK"/>
</dbReference>
<dbReference type="PANTHER" id="PTHR45653:SF12">
    <property type="entry name" value="SPONGE, ISOFORM E"/>
    <property type="match status" value="1"/>
</dbReference>
<dbReference type="Pfam" id="PF14429">
    <property type="entry name" value="DOCK-C2"/>
    <property type="match status" value="1"/>
</dbReference>
<keyword evidence="2" id="KW-1133">Transmembrane helix</keyword>
<dbReference type="InterPro" id="IPR026791">
    <property type="entry name" value="DOCK"/>
</dbReference>
<evidence type="ECO:0000313" key="4">
    <source>
        <dbReference type="EMBL" id="MPC56551.1"/>
    </source>
</evidence>
<dbReference type="GO" id="GO:0005085">
    <property type="term" value="F:guanyl-nucleotide exchange factor activity"/>
    <property type="evidence" value="ECO:0007669"/>
    <property type="project" value="InterPro"/>
</dbReference>
<dbReference type="InterPro" id="IPR027007">
    <property type="entry name" value="C2_DOCK-type_domain"/>
</dbReference>
<evidence type="ECO:0000256" key="1">
    <source>
        <dbReference type="PROSITE-ProRule" id="PRU00983"/>
    </source>
</evidence>
<dbReference type="Pfam" id="PF23554">
    <property type="entry name" value="TPR_DOCK"/>
    <property type="match status" value="1"/>
</dbReference>
<dbReference type="GO" id="GO:0005886">
    <property type="term" value="C:plasma membrane"/>
    <property type="evidence" value="ECO:0007669"/>
    <property type="project" value="TreeGrafter"/>
</dbReference>
<organism evidence="4 5">
    <name type="scientific">Portunus trituberculatus</name>
    <name type="common">Swimming crab</name>
    <name type="synonym">Neptunus trituberculatus</name>
    <dbReference type="NCBI Taxonomy" id="210409"/>
    <lineage>
        <taxon>Eukaryota</taxon>
        <taxon>Metazoa</taxon>
        <taxon>Ecdysozoa</taxon>
        <taxon>Arthropoda</taxon>
        <taxon>Crustacea</taxon>
        <taxon>Multicrustacea</taxon>
        <taxon>Malacostraca</taxon>
        <taxon>Eumalacostraca</taxon>
        <taxon>Eucarida</taxon>
        <taxon>Decapoda</taxon>
        <taxon>Pleocyemata</taxon>
        <taxon>Brachyura</taxon>
        <taxon>Eubrachyura</taxon>
        <taxon>Portunoidea</taxon>
        <taxon>Portunidae</taxon>
        <taxon>Portuninae</taxon>
        <taxon>Portunus</taxon>
    </lineage>
</organism>
<dbReference type="EMBL" id="VSRR010014030">
    <property type="protein sequence ID" value="MPC56551.1"/>
    <property type="molecule type" value="Genomic_DNA"/>
</dbReference>
<comment type="similarity">
    <text evidence="1">Belongs to the DOCK family.</text>
</comment>
<evidence type="ECO:0000313" key="5">
    <source>
        <dbReference type="Proteomes" id="UP000324222"/>
    </source>
</evidence>
<keyword evidence="5" id="KW-1185">Reference proteome</keyword>
<name>A0A5B7G972_PORTR</name>
<dbReference type="GO" id="GO:0031267">
    <property type="term" value="F:small GTPase binding"/>
    <property type="evidence" value="ECO:0007669"/>
    <property type="project" value="TreeGrafter"/>
</dbReference>
<dbReference type="PROSITE" id="PS51650">
    <property type="entry name" value="C2_DOCK"/>
    <property type="match status" value="1"/>
</dbReference>
<keyword evidence="2" id="KW-0472">Membrane</keyword>
<feature type="domain" description="C2 DOCK-type" evidence="3">
    <location>
        <begin position="1"/>
        <end position="67"/>
    </location>
</feature>
<sequence length="344" mass="39102">MDDEGGTTLRDGSHELCVYKCDERSRLADPMEYLTMPYLSKAAADCVYSLPFQRSPKEIIVVDTLLCSTKLTQNVDLLSLLRWRSAPEGIGETLSRLTRVDGAETVKFLQDVLDALFAMFSTDDGNSTQHSGHVFQAMVFIFSLLEDSKFEHFKPVMDAYITGHFAAALVYKGLISCVRHLSDLCPQTEKQEPIMRCFRSLEYIFKFIIQSRLLFARATGGQNEDSFRVDVDSLFESFARMLNMNLENIEASQMTLLEHLQGTCDQLSRVLTPGEVANHINTLFNATPVESSRVITRAKLHAMKNAVNSTIFDDDGMMFIILFIQCWALLGYLFFYLFIFLFAW</sequence>
<protein>
    <submittedName>
        <fullName evidence="4">Dedicator of cytokinesis protein 3</fullName>
    </submittedName>
</protein>
<dbReference type="Gene3D" id="2.60.40.150">
    <property type="entry name" value="C2 domain"/>
    <property type="match status" value="1"/>
</dbReference>
<dbReference type="InterPro" id="IPR035892">
    <property type="entry name" value="C2_domain_sf"/>
</dbReference>
<reference evidence="4 5" key="1">
    <citation type="submission" date="2019-05" db="EMBL/GenBank/DDBJ databases">
        <title>Another draft genome of Portunus trituberculatus and its Hox gene families provides insights of decapod evolution.</title>
        <authorList>
            <person name="Jeong J.-H."/>
            <person name="Song I."/>
            <person name="Kim S."/>
            <person name="Choi T."/>
            <person name="Kim D."/>
            <person name="Ryu S."/>
            <person name="Kim W."/>
        </authorList>
    </citation>
    <scope>NUCLEOTIDE SEQUENCE [LARGE SCALE GENOMIC DNA]</scope>
    <source>
        <tissue evidence="4">Muscle</tissue>
    </source>
</reference>
<accession>A0A5B7G972</accession>
<gene>
    <name evidence="4" type="primary">DOCK3_1</name>
    <name evidence="4" type="ORF">E2C01_050513</name>
</gene>
<keyword evidence="2" id="KW-0812">Transmembrane</keyword>
<dbReference type="Proteomes" id="UP000324222">
    <property type="component" value="Unassembled WGS sequence"/>
</dbReference>
<dbReference type="GO" id="GO:0007264">
    <property type="term" value="P:small GTPase-mediated signal transduction"/>
    <property type="evidence" value="ECO:0007669"/>
    <property type="project" value="InterPro"/>
</dbReference>
<comment type="caution">
    <text evidence="4">The sequence shown here is derived from an EMBL/GenBank/DDBJ whole genome shotgun (WGS) entry which is preliminary data.</text>
</comment>